<dbReference type="InterPro" id="IPR013783">
    <property type="entry name" value="Ig-like_fold"/>
</dbReference>
<gene>
    <name evidence="3" type="ORF">CJN711_LOCUS31341</name>
</gene>
<dbReference type="InterPro" id="IPR059177">
    <property type="entry name" value="GH29D-like_dom"/>
</dbReference>
<reference evidence="3" key="1">
    <citation type="submission" date="2021-02" db="EMBL/GenBank/DDBJ databases">
        <authorList>
            <person name="Nowell W R."/>
        </authorList>
    </citation>
    <scope>NUCLEOTIDE SEQUENCE</scope>
</reference>
<sequence>MASSESHRLNDSIQSDDDADIIYVIDITNGSFPEQMPDRIESGDIVEFKTDKTDEYDIFQVYKDENDYYRIHNGFELYNINNNTRKMNRRISLSLALHQPKMDLYFCIILSSKRQVVFKSRKCSIENCEKNCLTVHKSDIKFTLSDDKESQKLILHKGDTIELEWSSKRGNGYRIEEKKYCPISGGLYTVEQPSELTISRPQSKGCFRKTFTEFGTSFLFRLTDTNRIHDIIACIVKSKFKVNYIDITNDNIQPNIISIEQNDSIIFQWNTTEKQSVQQIQPFVVDQTNQTSIEMKTVGKDFFWSNEPSSRGYMIHRFDETGIFCFKTATHQIGTIIVAPKINIHPFPMFGDQLILKLNTYDFIQFEWKMSESEDDPLLITVDANSSVVPDTAGGLTGIFGCSMHKCVKVEPFFRQYFHTCEAFVLNIPQHGLYNFAYSDSRDDVLLSMIVENAVTNHTVTYNERNTFERNTLVINRNDQVWFKSTSKNLANIHRTDEYGNHLDVNKPIFQPQLNSANCFMQQFQQTGMYYFSTDVILDQEKKASKSPPLAIVVLPEIRFHYKLIRLSDFDPDAIITNINDFVVWQFEQIIRYGLIQLRSNETLEDLVSCHDRAVAGRNRQCLAVECIMPGTFFFANPEFERVSGSDEDRLISTIIIDPPFSKTCFLIANDDFFPNVLYVAQNNTVSWILLSADQYHRIFVESDDNKRPINEDKLIDRSIEQYVNDTHHLYTFDQCGKFTIRSNRFTNTATVIVYSDDIIRNQKKQVVKPQLIEDIDIVSQYGTQIHLKCPSQEATVYYTLDGSIPTRPFKNVHTYNSNTGIPFMQTGLHVLRAYATENEKLSSAIITSSPTFVMESEELAALNELRAIWKNTNIMITASIQYPNKLFVKIEVDPISSTDLIDHFELYVDDVAQRASLAPTDVQFSAEGFAGGEQYEIHVMAFPKDNLTDTEPISSNKRAFEIKRETVRGAPLISLAVSNEENIIFLMWAHIGEHISQYVVYVDNIETTTINEKDFNDFFGIQFHGAQQRKRYLIHVEALVKDTNEIRKSNVIAVNPPMEMPLKEQLIDRYFAYITVNTESPPSDMRVEIIHLDHFDERRPEPQRKFESLPITYGLRNAVPMISFELSGEGGTLSWTKQAPSIAEFVENYRIMVDGEQYGEVISPDDEPKVQMKLRPGEHECYLLVLPKEKDQEVYQSNILKFDVPIVLKKIEPEEIPIPKLSVERVSTSSIRIKWGLDRPLPAEPCITMYEVHIRGQQFSDKIKSDENFQQDDYIEHIWHVSSSPLEIKDVPDRFDYIVFVRALFTIEESTDTEYSSKSSELKVDRVIPLIDLLPRPVLKVTRIGLQMATVSWKFDDSVNQSLIKGYRIILNGKAAEILSPKKYEYELQNIKSGTRNDIQVSVTCYPDFLEEKLSESVHIICPRRPQQLTIESFQTEKPFSIGIKWKIDQNINDEITYFKVFLNGKLHCKIDPNGRHSFKYEFTKLKIDQIYIINVKAFVEHKKLDDYAYQCEIESNSSNELLLKCLAPPIGTTPRIERMHPNGIDITWEPTIDSGNTQVTGYQILKNGRAISKTMPIDKRRASIHDLDIGSRCSLQIVPITNQLGCNPFQLGEEYDPELHIYFLPGPKLDVDFTDLVQIPSKTWIENISGHSAVVCWSATENVSNKNTLPDNYKLFIWNSKNQKRDQATVIQISNDKISQDLKDLRPATTYEIQLEAFKKRSDPKTNETYIVSATSKILKFETGAPPDAPSNLKIIACTNTAIRIGFDPFIEHHAEIITLRVYCESISAKKNKHEVILDLTPDSTEFILPNLIERTHYNLTIYAITDEYLNEIHLHDISKLPNKLKSSYWLTNKSLLFTTSGCEPASQILIPSATVQSIQLQWALPKAYGSTKFLRQTLRWKLQNEEIEKCLELDSNTIQATIPGILSFGQYKISLDSYFSIKINLEDESDEASRKEIRLTTIEITSVRFQLPGLSEKPEVYLTGYTTNAIDLTWNKPNTFSIIDHPEKLNENIKIHRNLLGYRVEINGKKYNTLNKDQYQCTLTECLPGEEYKVQLIVQTSIQSEYVNDIFIGENGKDDEPEETSSKKLRVRMLDNDDLLQSFQAKFEFHHHVTKENTTEERNEVKPLGKINVRWKASDLDNISHFILKWHSSKDLCVQQKIFHSKETSFTIGAFLFLAIEIPIASTKNNYFHIIDACDEKHFYVIEIIIVTNDGIRHQYQQLKMPIPGEPDSPKLWLVKTSDTSFVVEWSEPKSYGIPVIGFQLYIEGKQASDVIKVNLHRAEIPSNVNRTYEVNICAVTNNPQRKHSLMSQTLSVLTTPPTNLSQPTYYTSTSSNHSQKLLNRSITRSIPVQIESITEDKLHLDWTAFIPMIDIAAYYVHYTCLNNGEVQTLRVSKRNRHAVIQDLRAGFTYTIMVVAVDVDSEIVYSSEKNTVQMSPPPNAPIVAIRERTHDHVTLEWRPAPSYGELAVVGYKVYINNRLVAILSHDQLTYTLTNGSACEEYIVYVQALSNDKNISSSMSRGVKFSWPGIKPGVFRRLDDGISSTVVVAWGPPQLEDPTEKIIAYKILSENVTTHVVRLHGEYNANTYEATIYDLINGKYRVWLEIQSEHFCARARPITIGFGRFQNRRLFHSAKCFMKKRKRFRSTGTMTLAPTVRHIQYS</sequence>
<dbReference type="Pfam" id="PF13290">
    <property type="entry name" value="CHB_HEX_C_1"/>
    <property type="match status" value="1"/>
</dbReference>
<dbReference type="EMBL" id="CAJNOV010014886">
    <property type="protein sequence ID" value="CAF1563604.1"/>
    <property type="molecule type" value="Genomic_DNA"/>
</dbReference>
<organism evidence="3 4">
    <name type="scientific">Rotaria magnacalcarata</name>
    <dbReference type="NCBI Taxonomy" id="392030"/>
    <lineage>
        <taxon>Eukaryota</taxon>
        <taxon>Metazoa</taxon>
        <taxon>Spiralia</taxon>
        <taxon>Gnathifera</taxon>
        <taxon>Rotifera</taxon>
        <taxon>Eurotatoria</taxon>
        <taxon>Bdelloidea</taxon>
        <taxon>Philodinida</taxon>
        <taxon>Philodinidae</taxon>
        <taxon>Rotaria</taxon>
    </lineage>
</organism>
<dbReference type="InterPro" id="IPR003961">
    <property type="entry name" value="FN3_dom"/>
</dbReference>
<dbReference type="InterPro" id="IPR036116">
    <property type="entry name" value="FN3_sf"/>
</dbReference>
<dbReference type="PROSITE" id="PS50853">
    <property type="entry name" value="FN3"/>
    <property type="match status" value="6"/>
</dbReference>
<dbReference type="SMART" id="SM00060">
    <property type="entry name" value="FN3"/>
    <property type="match status" value="11"/>
</dbReference>
<evidence type="ECO:0000256" key="1">
    <source>
        <dbReference type="ARBA" id="ARBA00022737"/>
    </source>
</evidence>
<proteinExistence type="predicted"/>
<evidence type="ECO:0000259" key="2">
    <source>
        <dbReference type="PROSITE" id="PS50853"/>
    </source>
</evidence>
<dbReference type="SUPFAM" id="SSF49265">
    <property type="entry name" value="Fibronectin type III"/>
    <property type="match status" value="5"/>
</dbReference>
<dbReference type="Proteomes" id="UP000663855">
    <property type="component" value="Unassembled WGS sequence"/>
</dbReference>
<evidence type="ECO:0000313" key="4">
    <source>
        <dbReference type="Proteomes" id="UP000663855"/>
    </source>
</evidence>
<comment type="caution">
    <text evidence="3">The sequence shown here is derived from an EMBL/GenBank/DDBJ whole genome shotgun (WGS) entry which is preliminary data.</text>
</comment>
<dbReference type="CDD" id="cd00063">
    <property type="entry name" value="FN3"/>
    <property type="match status" value="3"/>
</dbReference>
<dbReference type="InterPro" id="IPR050991">
    <property type="entry name" value="ECM_Regulatory_Proteins"/>
</dbReference>
<evidence type="ECO:0000313" key="3">
    <source>
        <dbReference type="EMBL" id="CAF1563604.1"/>
    </source>
</evidence>
<accession>A0A815XYZ8</accession>
<keyword evidence="1" id="KW-0677">Repeat</keyword>
<protein>
    <recommendedName>
        <fullName evidence="2">Fibronectin type-III domain-containing protein</fullName>
    </recommendedName>
</protein>
<name>A0A815XYZ8_9BILA</name>
<feature type="domain" description="Fibronectin type-III" evidence="2">
    <location>
        <begin position="2444"/>
        <end position="2539"/>
    </location>
</feature>
<dbReference type="PANTHER" id="PTHR46708:SF2">
    <property type="entry name" value="FIBRONECTIN TYPE-III DOMAIN-CONTAINING PROTEIN"/>
    <property type="match status" value="1"/>
</dbReference>
<feature type="domain" description="Fibronectin type-III" evidence="2">
    <location>
        <begin position="2352"/>
        <end position="2443"/>
    </location>
</feature>
<dbReference type="PANTHER" id="PTHR46708">
    <property type="entry name" value="TENASCIN"/>
    <property type="match status" value="1"/>
</dbReference>
<feature type="domain" description="Fibronectin type-III" evidence="2">
    <location>
        <begin position="1641"/>
        <end position="1748"/>
    </location>
</feature>
<feature type="domain" description="Fibronectin type-III" evidence="2">
    <location>
        <begin position="1532"/>
        <end position="1628"/>
    </location>
</feature>
<dbReference type="Gene3D" id="2.60.40.10">
    <property type="entry name" value="Immunoglobulins"/>
    <property type="match status" value="4"/>
</dbReference>
<feature type="domain" description="Fibronectin type-III" evidence="2">
    <location>
        <begin position="2233"/>
        <end position="2326"/>
    </location>
</feature>
<feature type="domain" description="Fibronectin type-III" evidence="2">
    <location>
        <begin position="1751"/>
        <end position="1846"/>
    </location>
</feature>